<keyword evidence="3" id="KW-1185">Reference proteome</keyword>
<dbReference type="RefSeq" id="WP_015891830.1">
    <property type="nucleotide sequence ID" value="NC_012491.1"/>
</dbReference>
<reference evidence="2 3" key="1">
    <citation type="submission" date="2005-03" db="EMBL/GenBank/DDBJ databases">
        <title>Brevibacillus brevis strain 47, complete genome.</title>
        <authorList>
            <person name="Hosoyama A."/>
            <person name="Yamada R."/>
            <person name="Hongo Y."/>
            <person name="Terui Y."/>
            <person name="Ankai A."/>
            <person name="Masuyama W."/>
            <person name="Sekiguchi M."/>
            <person name="Takeda T."/>
            <person name="Asano K."/>
            <person name="Ohji S."/>
            <person name="Ichikawa N."/>
            <person name="Narita S."/>
            <person name="Aoki N."/>
            <person name="Miura H."/>
            <person name="Matsushita S."/>
            <person name="Sekigawa T."/>
            <person name="Yamagata H."/>
            <person name="Yoshikawa H."/>
            <person name="Udaka S."/>
            <person name="Tanikawa S."/>
            <person name="Fujita N."/>
        </authorList>
    </citation>
    <scope>NUCLEOTIDE SEQUENCE [LARGE SCALE GENOMIC DNA]</scope>
    <source>
        <strain evidence="3">47 / JCM 6285 / NBRC 100599</strain>
    </source>
</reference>
<organism evidence="2 3">
    <name type="scientific">Brevibacillus brevis (strain 47 / JCM 6285 / NBRC 100599)</name>
    <dbReference type="NCBI Taxonomy" id="358681"/>
    <lineage>
        <taxon>Bacteria</taxon>
        <taxon>Bacillati</taxon>
        <taxon>Bacillota</taxon>
        <taxon>Bacilli</taxon>
        <taxon>Bacillales</taxon>
        <taxon>Paenibacillaceae</taxon>
        <taxon>Brevibacillus</taxon>
    </lineage>
</organism>
<feature type="compositionally biased region" description="Basic and acidic residues" evidence="1">
    <location>
        <begin position="9"/>
        <end position="19"/>
    </location>
</feature>
<evidence type="ECO:0000313" key="3">
    <source>
        <dbReference type="Proteomes" id="UP000001877"/>
    </source>
</evidence>
<protein>
    <submittedName>
        <fullName evidence="2">Uncharacterized protein</fullName>
    </submittedName>
</protein>
<accession>C0ZFH4</accession>
<dbReference type="STRING" id="358681.BBR47_35560"/>
<gene>
    <name evidence="2" type="ordered locus">BBR47_35560</name>
</gene>
<dbReference type="HOGENOM" id="CLU_2435076_0_0_9"/>
<dbReference type="KEGG" id="bbe:BBR47_35560"/>
<dbReference type="EMBL" id="AP008955">
    <property type="protein sequence ID" value="BAH44533.1"/>
    <property type="molecule type" value="Genomic_DNA"/>
</dbReference>
<name>C0ZFH4_BREBN</name>
<evidence type="ECO:0000256" key="1">
    <source>
        <dbReference type="SAM" id="MobiDB-lite"/>
    </source>
</evidence>
<sequence>MQAGLEVTEETRRGFRSEEDNAQGENCWSCGHWLIGGGCWKNGQMSEAGWRDTGPNDSCDEWVAEGTDGTITGMIASHNAGDGESDASRA</sequence>
<dbReference type="Proteomes" id="UP000001877">
    <property type="component" value="Chromosome"/>
</dbReference>
<proteinExistence type="predicted"/>
<evidence type="ECO:0000313" key="2">
    <source>
        <dbReference type="EMBL" id="BAH44533.1"/>
    </source>
</evidence>
<feature type="region of interest" description="Disordered" evidence="1">
    <location>
        <begin position="1"/>
        <end position="25"/>
    </location>
</feature>
<dbReference type="AlphaFoldDB" id="C0ZFH4"/>